<dbReference type="SUPFAM" id="SSF53756">
    <property type="entry name" value="UDP-Glycosyltransferase/glycogen phosphorylase"/>
    <property type="match status" value="1"/>
</dbReference>
<dbReference type="Gene3D" id="3.40.50.2000">
    <property type="entry name" value="Glycogen Phosphorylase B"/>
    <property type="match status" value="2"/>
</dbReference>
<dbReference type="CDD" id="cd03808">
    <property type="entry name" value="GT4_CapM-like"/>
    <property type="match status" value="1"/>
</dbReference>
<dbReference type="Proteomes" id="UP000593605">
    <property type="component" value="Chromosome"/>
</dbReference>
<dbReference type="PANTHER" id="PTHR45947:SF3">
    <property type="entry name" value="SULFOQUINOVOSYL TRANSFERASE SQD2"/>
    <property type="match status" value="1"/>
</dbReference>
<dbReference type="AlphaFoldDB" id="A0A7M1T7N2"/>
<dbReference type="InterPro" id="IPR050194">
    <property type="entry name" value="Glycosyltransferase_grp1"/>
</dbReference>
<accession>A0A7M1T7N2</accession>
<organism evidence="3 4">
    <name type="scientific">Cruoricaptor ignavus</name>
    <dbReference type="NCBI Taxonomy" id="1118202"/>
    <lineage>
        <taxon>Bacteria</taxon>
        <taxon>Pseudomonadati</taxon>
        <taxon>Bacteroidota</taxon>
        <taxon>Flavobacteriia</taxon>
        <taxon>Flavobacteriales</taxon>
        <taxon>Weeksellaceae</taxon>
        <taxon>Cruoricaptor</taxon>
    </lineage>
</organism>
<dbReference type="KEGG" id="civ:IMZ16_09075"/>
<dbReference type="GO" id="GO:0016757">
    <property type="term" value="F:glycosyltransferase activity"/>
    <property type="evidence" value="ECO:0007669"/>
    <property type="project" value="InterPro"/>
</dbReference>
<dbReference type="InterPro" id="IPR001296">
    <property type="entry name" value="Glyco_trans_1"/>
</dbReference>
<evidence type="ECO:0000259" key="2">
    <source>
        <dbReference type="Pfam" id="PF13477"/>
    </source>
</evidence>
<name>A0A7M1T7N2_9FLAO</name>
<feature type="domain" description="Glycosyl transferase family 1" evidence="1">
    <location>
        <begin position="179"/>
        <end position="346"/>
    </location>
</feature>
<proteinExistence type="predicted"/>
<dbReference type="InterPro" id="IPR028098">
    <property type="entry name" value="Glyco_trans_4-like_N"/>
</dbReference>
<feature type="domain" description="Glycosyltransferase subfamily 4-like N-terminal" evidence="2">
    <location>
        <begin position="6"/>
        <end position="132"/>
    </location>
</feature>
<protein>
    <submittedName>
        <fullName evidence="3">Glycosyltransferase family 4 protein</fullName>
    </submittedName>
</protein>
<dbReference type="Pfam" id="PF00534">
    <property type="entry name" value="Glycos_transf_1"/>
    <property type="match status" value="1"/>
</dbReference>
<dbReference type="EMBL" id="CP063145">
    <property type="protein sequence ID" value="QOR74892.1"/>
    <property type="molecule type" value="Genomic_DNA"/>
</dbReference>
<reference evidence="3 4" key="1">
    <citation type="submission" date="2020-10" db="EMBL/GenBank/DDBJ databases">
        <title>Complete genome of Cruoricapor ignavus strain M1214 isolated from the blood culture of a febrile patient.</title>
        <authorList>
            <person name="Guglielmino C.J.D."/>
        </authorList>
    </citation>
    <scope>NUCLEOTIDE SEQUENCE [LARGE SCALE GENOMIC DNA]</scope>
    <source>
        <strain evidence="3 4">M1214</strain>
    </source>
</reference>
<sequence length="377" mass="42743">MSINHLLKGQLKFLSQHFEIVAVSGEGKDLDECAEREGVRTVPIEMRRKISVLQDLKSLIQLYFLFRKEKPQIVHSITPKAGLLSMLAAKFAGVPIRVHTFTGLIFPYRTGFLQKVLIHMDRLLCKAATNIYPEGKGVKEDLIRYKITDKPLKILANGNINGVDLQHFNPGKIGEKERAKLRQTLWISEKDFVFIFLGRLVREKGITELFDAFTKLDDKSEKPVKLLLIGPFEKVFDELPNEVVEGLEAHPNIILTDFQKDVRKFYAISNALVFPSYREGFPNTVLEAGAMNLPSIVTDISGCNEIIENGKNGIIIPPKSADKLFDAMRLFLDNPLEIKKMGEEARMKVEQNFDNQTVWNAVLNEYQDLLKTADSAQ</sequence>
<dbReference type="PANTHER" id="PTHR45947">
    <property type="entry name" value="SULFOQUINOVOSYL TRANSFERASE SQD2"/>
    <property type="match status" value="1"/>
</dbReference>
<evidence type="ECO:0000259" key="1">
    <source>
        <dbReference type="Pfam" id="PF00534"/>
    </source>
</evidence>
<dbReference type="Pfam" id="PF13477">
    <property type="entry name" value="Glyco_trans_4_2"/>
    <property type="match status" value="1"/>
</dbReference>
<evidence type="ECO:0000313" key="3">
    <source>
        <dbReference type="EMBL" id="QOR74892.1"/>
    </source>
</evidence>
<gene>
    <name evidence="3" type="ORF">IMZ16_09075</name>
</gene>
<evidence type="ECO:0000313" key="4">
    <source>
        <dbReference type="Proteomes" id="UP000593605"/>
    </source>
</evidence>
<keyword evidence="3" id="KW-0808">Transferase</keyword>